<proteinExistence type="predicted"/>
<dbReference type="AlphaFoldDB" id="A0A0L8GDJ3"/>
<accession>A0A0L8GDJ3</accession>
<feature type="region of interest" description="Disordered" evidence="1">
    <location>
        <begin position="31"/>
        <end position="53"/>
    </location>
</feature>
<organism evidence="2">
    <name type="scientific">Octopus bimaculoides</name>
    <name type="common">California two-spotted octopus</name>
    <dbReference type="NCBI Taxonomy" id="37653"/>
    <lineage>
        <taxon>Eukaryota</taxon>
        <taxon>Metazoa</taxon>
        <taxon>Spiralia</taxon>
        <taxon>Lophotrochozoa</taxon>
        <taxon>Mollusca</taxon>
        <taxon>Cephalopoda</taxon>
        <taxon>Coleoidea</taxon>
        <taxon>Octopodiformes</taxon>
        <taxon>Octopoda</taxon>
        <taxon>Incirrata</taxon>
        <taxon>Octopodidae</taxon>
        <taxon>Octopus</taxon>
    </lineage>
</organism>
<protein>
    <submittedName>
        <fullName evidence="2">Uncharacterized protein</fullName>
    </submittedName>
</protein>
<sequence length="81" mass="9652">MYFTKYVTWLLYILLYIKFEWQSFTLRAAKEQKKNRKKTPENNKISSPLPTTLQNHTVHSSLPSNYITLLDHKVPLLNIPF</sequence>
<gene>
    <name evidence="2" type="ORF">OCBIM_22035263mg</name>
</gene>
<evidence type="ECO:0000256" key="1">
    <source>
        <dbReference type="SAM" id="MobiDB-lite"/>
    </source>
</evidence>
<feature type="compositionally biased region" description="Polar residues" evidence="1">
    <location>
        <begin position="42"/>
        <end position="53"/>
    </location>
</feature>
<dbReference type="EMBL" id="KQ422346">
    <property type="protein sequence ID" value="KOF75097.1"/>
    <property type="molecule type" value="Genomic_DNA"/>
</dbReference>
<name>A0A0L8GDJ3_OCTBM</name>
<reference evidence="2" key="1">
    <citation type="submission" date="2015-07" db="EMBL/GenBank/DDBJ databases">
        <title>MeaNS - Measles Nucleotide Surveillance Program.</title>
        <authorList>
            <person name="Tran T."/>
            <person name="Druce J."/>
        </authorList>
    </citation>
    <scope>NUCLEOTIDE SEQUENCE</scope>
    <source>
        <strain evidence="2">UCB-OBI-ISO-001</strain>
        <tissue evidence="2">Gonad</tissue>
    </source>
</reference>
<evidence type="ECO:0000313" key="2">
    <source>
        <dbReference type="EMBL" id="KOF75097.1"/>
    </source>
</evidence>